<proteinExistence type="predicted"/>
<keyword evidence="2" id="KW-1185">Reference proteome</keyword>
<protein>
    <submittedName>
        <fullName evidence="1">Uncharacterized protein</fullName>
    </submittedName>
</protein>
<dbReference type="GeneID" id="14871071"/>
<dbReference type="SUPFAM" id="SSF52047">
    <property type="entry name" value="RNI-like"/>
    <property type="match status" value="1"/>
</dbReference>
<organism evidence="1 2">
    <name type="scientific">Cavenderia fasciculata</name>
    <name type="common">Slime mold</name>
    <name type="synonym">Dictyostelium fasciculatum</name>
    <dbReference type="NCBI Taxonomy" id="261658"/>
    <lineage>
        <taxon>Eukaryota</taxon>
        <taxon>Amoebozoa</taxon>
        <taxon>Evosea</taxon>
        <taxon>Eumycetozoa</taxon>
        <taxon>Dictyostelia</taxon>
        <taxon>Acytosteliales</taxon>
        <taxon>Cavenderiaceae</taxon>
        <taxon>Cavenderia</taxon>
    </lineage>
</organism>
<dbReference type="Gene3D" id="3.80.10.10">
    <property type="entry name" value="Ribonuclease Inhibitor"/>
    <property type="match status" value="1"/>
</dbReference>
<evidence type="ECO:0000313" key="1">
    <source>
        <dbReference type="EMBL" id="EGG19136.1"/>
    </source>
</evidence>
<dbReference type="InterPro" id="IPR032675">
    <property type="entry name" value="LRR_dom_sf"/>
</dbReference>
<dbReference type="KEGG" id="dfa:DFA_02383"/>
<evidence type="ECO:0000313" key="2">
    <source>
        <dbReference type="Proteomes" id="UP000007797"/>
    </source>
</evidence>
<dbReference type="InterPro" id="IPR051251">
    <property type="entry name" value="STK_FNIP-Repeat"/>
</dbReference>
<dbReference type="AlphaFoldDB" id="F4PZA7"/>
<dbReference type="RefSeq" id="XP_004366769.1">
    <property type="nucleotide sequence ID" value="XM_004366712.1"/>
</dbReference>
<gene>
    <name evidence="1" type="ORF">DFA_02383</name>
</gene>
<dbReference type="PANTHER" id="PTHR32134">
    <property type="entry name" value="FNIP REPEAT-CONTAINING PROTEIN"/>
    <property type="match status" value="1"/>
</dbReference>
<name>F4PZA7_CACFS</name>
<dbReference type="EMBL" id="GL883016">
    <property type="protein sequence ID" value="EGG19136.1"/>
    <property type="molecule type" value="Genomic_DNA"/>
</dbReference>
<dbReference type="PANTHER" id="PTHR32134:SF92">
    <property type="entry name" value="FNIP REPEAT-CONTAINING PROTEIN"/>
    <property type="match status" value="1"/>
</dbReference>
<sequence length="600" mass="67474">MSMYDLSNLLLSQIITEIEDNVDIICLLLTCKKLYNNSSLKRSIQFKGVGEVINTEKGEVSQQFIATFSLFKLLSFKDILKNSISDQQAIFPELDQKEYKLGFYLNKDDKSSRNITTALVHYLDVPTAIESAYKIPSIETLFIDDEQSQVINLSSIQKFLPRLQRLSVSAGGLELGHCPSLKYLKLDTDTAFALADLALEKFESLTELSISCYYVSSMGLFPSSLTSLTLGQIVIPPRDTFIALTSLVYLEIKLMLDMFEGAVMQSEINLSPLHKLETFKIKGDCFNQSIEITLPPSIKVLDLLVSCEQIPSKCKLLLLEKLNVSQSLLIEGGFSMASSPLLKDLVITNCHVIMPANLIPPSVQKLVIDKSSEEDILGQVVFPPSLTHLTIKGDYCESIQHLPESLVKLNQVMTESVYSSLPIDHQLEKLNLLDIIGDFKIDISSPSIKYLSIPLNPITNTTSDIFSSYSISSMITTLETITNQPKQQWLPPNTTHLSCYLKNHAYEPLTFRLDEIVNHTNVRYLSLIFDNHTTLQFSIQRLDSDNNNVLVLERQSLTGGIITQQQYDSIKFYFMGRSSISFHFNWDFTSSSSSTPKVEQ</sequence>
<dbReference type="Proteomes" id="UP000007797">
    <property type="component" value="Unassembled WGS sequence"/>
</dbReference>
<accession>F4PZA7</accession>
<reference evidence="2" key="1">
    <citation type="journal article" date="2011" name="Genome Res.">
        <title>Phylogeny-wide analysis of social amoeba genomes highlights ancient origins for complex intercellular communication.</title>
        <authorList>
            <person name="Heidel A.J."/>
            <person name="Lawal H.M."/>
            <person name="Felder M."/>
            <person name="Schilde C."/>
            <person name="Helps N.R."/>
            <person name="Tunggal B."/>
            <person name="Rivero F."/>
            <person name="John U."/>
            <person name="Schleicher M."/>
            <person name="Eichinger L."/>
            <person name="Platzer M."/>
            <person name="Noegel A.A."/>
            <person name="Schaap P."/>
            <person name="Gloeckner G."/>
        </authorList>
    </citation>
    <scope>NUCLEOTIDE SEQUENCE [LARGE SCALE GENOMIC DNA]</scope>
    <source>
        <strain evidence="2">SH3</strain>
    </source>
</reference>